<sequence length="136" mass="15105">MQTFTEDSTEKPTTMQTFTEDSTEKPTTMQTFTEESTEKPTTTQTSTETPTERPVESSTAFTEETESTALPTAPTSTVALRIFKGKVAIVDGYIWSDDLLNMDLKDTADFKLMLEAMLGAVFTSLPGYRDLEITSF</sequence>
<feature type="compositionally biased region" description="Low complexity" evidence="1">
    <location>
        <begin position="31"/>
        <end position="49"/>
    </location>
</feature>
<organism evidence="2 3">
    <name type="scientific">Elysia chlorotica</name>
    <name type="common">Eastern emerald elysia</name>
    <name type="synonym">Sea slug</name>
    <dbReference type="NCBI Taxonomy" id="188477"/>
    <lineage>
        <taxon>Eukaryota</taxon>
        <taxon>Metazoa</taxon>
        <taxon>Spiralia</taxon>
        <taxon>Lophotrochozoa</taxon>
        <taxon>Mollusca</taxon>
        <taxon>Gastropoda</taxon>
        <taxon>Heterobranchia</taxon>
        <taxon>Euthyneura</taxon>
        <taxon>Panpulmonata</taxon>
        <taxon>Sacoglossa</taxon>
        <taxon>Placobranchoidea</taxon>
        <taxon>Plakobranchidae</taxon>
        <taxon>Elysia</taxon>
    </lineage>
</organism>
<proteinExistence type="predicted"/>
<dbReference type="EMBL" id="RQTK01000131">
    <property type="protein sequence ID" value="RUS86679.1"/>
    <property type="molecule type" value="Genomic_DNA"/>
</dbReference>
<comment type="caution">
    <text evidence="2">The sequence shown here is derived from an EMBL/GenBank/DDBJ whole genome shotgun (WGS) entry which is preliminary data.</text>
</comment>
<feature type="compositionally biased region" description="Polar residues" evidence="1">
    <location>
        <begin position="1"/>
        <end position="30"/>
    </location>
</feature>
<dbReference type="Proteomes" id="UP000271974">
    <property type="component" value="Unassembled WGS sequence"/>
</dbReference>
<gene>
    <name evidence="2" type="ORF">EGW08_005553</name>
</gene>
<reference evidence="2 3" key="1">
    <citation type="submission" date="2019-01" db="EMBL/GenBank/DDBJ databases">
        <title>A draft genome assembly of the solar-powered sea slug Elysia chlorotica.</title>
        <authorList>
            <person name="Cai H."/>
            <person name="Li Q."/>
            <person name="Fang X."/>
            <person name="Li J."/>
            <person name="Curtis N.E."/>
            <person name="Altenburger A."/>
            <person name="Shibata T."/>
            <person name="Feng M."/>
            <person name="Maeda T."/>
            <person name="Schwartz J.A."/>
            <person name="Shigenobu S."/>
            <person name="Lundholm N."/>
            <person name="Nishiyama T."/>
            <person name="Yang H."/>
            <person name="Hasebe M."/>
            <person name="Li S."/>
            <person name="Pierce S.K."/>
            <person name="Wang J."/>
        </authorList>
    </citation>
    <scope>NUCLEOTIDE SEQUENCE [LARGE SCALE GENOMIC DNA]</scope>
    <source>
        <strain evidence="2">EC2010</strain>
        <tissue evidence="2">Whole organism of an adult</tissue>
    </source>
</reference>
<dbReference type="AlphaFoldDB" id="A0A433TYL9"/>
<evidence type="ECO:0000256" key="1">
    <source>
        <dbReference type="SAM" id="MobiDB-lite"/>
    </source>
</evidence>
<feature type="region of interest" description="Disordered" evidence="1">
    <location>
        <begin position="1"/>
        <end position="73"/>
    </location>
</feature>
<name>A0A433TYL9_ELYCH</name>
<evidence type="ECO:0000313" key="2">
    <source>
        <dbReference type="EMBL" id="RUS86679.1"/>
    </source>
</evidence>
<protein>
    <submittedName>
        <fullName evidence="2">Uncharacterized protein</fullName>
    </submittedName>
</protein>
<dbReference type="OrthoDB" id="6162910at2759"/>
<accession>A0A433TYL9</accession>
<feature type="non-terminal residue" evidence="2">
    <location>
        <position position="136"/>
    </location>
</feature>
<keyword evidence="3" id="KW-1185">Reference proteome</keyword>
<evidence type="ECO:0000313" key="3">
    <source>
        <dbReference type="Proteomes" id="UP000271974"/>
    </source>
</evidence>